<evidence type="ECO:0000313" key="1">
    <source>
        <dbReference type="EMBL" id="CAB4143743.1"/>
    </source>
</evidence>
<sequence length="70" mass="7497">MKNKDIDYAGIDYKAFGKGVLSELETAGGSADETAVAKLQQQKAELDKQIAALGVKKAAIMKQIDALEKK</sequence>
<accession>A0A6J5MEF9</accession>
<name>A0A6J5MEF9_9CAUD</name>
<dbReference type="EMBL" id="LR796421">
    <property type="protein sequence ID" value="CAB4143743.1"/>
    <property type="molecule type" value="Genomic_DNA"/>
</dbReference>
<gene>
    <name evidence="1" type="ORF">UFOVP450_213</name>
</gene>
<reference evidence="1" key="1">
    <citation type="submission" date="2020-04" db="EMBL/GenBank/DDBJ databases">
        <authorList>
            <person name="Chiriac C."/>
            <person name="Salcher M."/>
            <person name="Ghai R."/>
            <person name="Kavagutti S V."/>
        </authorList>
    </citation>
    <scope>NUCLEOTIDE SEQUENCE</scope>
</reference>
<protein>
    <submittedName>
        <fullName evidence="1">Uncharacterized protein</fullName>
    </submittedName>
</protein>
<proteinExistence type="predicted"/>
<organism evidence="1">
    <name type="scientific">uncultured Caudovirales phage</name>
    <dbReference type="NCBI Taxonomy" id="2100421"/>
    <lineage>
        <taxon>Viruses</taxon>
        <taxon>Duplodnaviria</taxon>
        <taxon>Heunggongvirae</taxon>
        <taxon>Uroviricota</taxon>
        <taxon>Caudoviricetes</taxon>
        <taxon>Peduoviridae</taxon>
        <taxon>Maltschvirus</taxon>
        <taxon>Maltschvirus maltsch</taxon>
    </lineage>
</organism>